<feature type="transmembrane region" description="Helical" evidence="1">
    <location>
        <begin position="104"/>
        <end position="124"/>
    </location>
</feature>
<accession>A0A2L0H0C1</accession>
<keyword evidence="1" id="KW-0812">Transmembrane</keyword>
<sequence length="136" mass="13571">MLALSHRSLLNKAFLADGIVSLVAGTVLIVDAAPLASLVSPVIAPGVIGLLGTGLLLWGAFHLVSARKGGPSAPAARISIAGDILWQVASLAILALAYASLTAIGIGLIVAAMVGVADFLFLKLKGAAQVGIRPAT</sequence>
<protein>
    <recommendedName>
        <fullName evidence="4">Transmembrane protein</fullName>
    </recommendedName>
</protein>
<feature type="transmembrane region" description="Helical" evidence="1">
    <location>
        <begin position="42"/>
        <end position="64"/>
    </location>
</feature>
<dbReference type="Proteomes" id="UP000239340">
    <property type="component" value="Chromosome"/>
</dbReference>
<gene>
    <name evidence="2" type="ORF">NXT3_CH00280</name>
</gene>
<feature type="transmembrane region" description="Helical" evidence="1">
    <location>
        <begin position="12"/>
        <end position="30"/>
    </location>
</feature>
<reference evidence="2 3" key="1">
    <citation type="submission" date="2017-10" db="EMBL/GenBank/DDBJ databases">
        <title>Analysis of the genome sequences of Rhizobium populations associated to common bean (phaseolus vulgaris).</title>
        <authorList>
            <person name="Bustos P."/>
            <person name="Santamaria R.I."/>
            <person name="Miranda-Sanchez F."/>
            <person name="Perez-Carrascal O."/>
            <person name="Juarez S."/>
            <person name="Lozano L."/>
            <person name="Martinez-Flores I."/>
            <person name="Vinuesa P."/>
            <person name="Martinez-Romero E."/>
            <person name="Cevallos M.A."/>
            <person name="Romero D."/>
            <person name="Davila G."/>
            <person name="Gonzalez V."/>
        </authorList>
    </citation>
    <scope>NUCLEOTIDE SEQUENCE [LARGE SCALE GENOMIC DNA]</scope>
    <source>
        <strain evidence="2 3">NXT3</strain>
    </source>
</reference>
<evidence type="ECO:0000313" key="2">
    <source>
        <dbReference type="EMBL" id="AUX74890.1"/>
    </source>
</evidence>
<evidence type="ECO:0008006" key="4">
    <source>
        <dbReference type="Google" id="ProtNLM"/>
    </source>
</evidence>
<organism evidence="2 3">
    <name type="scientific">Rhizobium fredii</name>
    <name type="common">Sinorhizobium fredii</name>
    <dbReference type="NCBI Taxonomy" id="380"/>
    <lineage>
        <taxon>Bacteria</taxon>
        <taxon>Pseudomonadati</taxon>
        <taxon>Pseudomonadota</taxon>
        <taxon>Alphaproteobacteria</taxon>
        <taxon>Hyphomicrobiales</taxon>
        <taxon>Rhizobiaceae</taxon>
        <taxon>Sinorhizobium/Ensifer group</taxon>
        <taxon>Sinorhizobium</taxon>
    </lineage>
</organism>
<evidence type="ECO:0000256" key="1">
    <source>
        <dbReference type="SAM" id="Phobius"/>
    </source>
</evidence>
<proteinExistence type="predicted"/>
<keyword evidence="1" id="KW-1133">Transmembrane helix</keyword>
<name>A0A2L0H0C1_RHIFR</name>
<dbReference type="AlphaFoldDB" id="A0A2L0H0C1"/>
<evidence type="ECO:0000313" key="3">
    <source>
        <dbReference type="Proteomes" id="UP000239340"/>
    </source>
</evidence>
<dbReference type="EMBL" id="CP024307">
    <property type="protein sequence ID" value="AUX74890.1"/>
    <property type="molecule type" value="Genomic_DNA"/>
</dbReference>
<keyword evidence="1" id="KW-0472">Membrane</keyword>
<dbReference type="RefSeq" id="WP_104838682.1">
    <property type="nucleotide sequence ID" value="NZ_CP024307.1"/>
</dbReference>